<proteinExistence type="predicted"/>
<dbReference type="Proteomes" id="UP000218427">
    <property type="component" value="Unassembled WGS sequence"/>
</dbReference>
<accession>A0ABX4I0F2</accession>
<evidence type="ECO:0000313" key="1">
    <source>
        <dbReference type="EMBL" id="PCO05801.1"/>
    </source>
</evidence>
<reference evidence="1" key="1">
    <citation type="submission" date="2017-08" db="EMBL/GenBank/DDBJ databases">
        <title>Microbulbifer marisrubri sp. nov., a halophilic alphaproteobacterium isolated from marine sediment of the Yellow Sea, China.</title>
        <authorList>
            <person name="Zhang G."/>
            <person name="Xiong Q."/>
        </authorList>
    </citation>
    <scope>NUCLEOTIDE SEQUENCE [LARGE SCALE GENOMIC DNA]</scope>
    <source>
        <strain evidence="1">WRN-8</strain>
    </source>
</reference>
<evidence type="ECO:0008006" key="3">
    <source>
        <dbReference type="Google" id="ProtNLM"/>
    </source>
</evidence>
<dbReference type="EMBL" id="LRFG02000002">
    <property type="protein sequence ID" value="PCO05801.1"/>
    <property type="molecule type" value="Genomic_DNA"/>
</dbReference>
<keyword evidence="2" id="KW-1185">Reference proteome</keyword>
<name>A0ABX4I0F2_9GAMM</name>
<dbReference type="InterPro" id="IPR009367">
    <property type="entry name" value="Elm1-like"/>
</dbReference>
<dbReference type="Pfam" id="PF06258">
    <property type="entry name" value="Mito_fiss_Elm1"/>
    <property type="match status" value="1"/>
</dbReference>
<evidence type="ECO:0000313" key="2">
    <source>
        <dbReference type="Proteomes" id="UP000218427"/>
    </source>
</evidence>
<comment type="caution">
    <text evidence="1">The sequence shown here is derived from an EMBL/GenBank/DDBJ whole genome shotgun (WGS) entry which is preliminary data.</text>
</comment>
<organism evidence="1 2">
    <name type="scientific">Microbulbifer flavimaris</name>
    <dbReference type="NCBI Taxonomy" id="1781068"/>
    <lineage>
        <taxon>Bacteria</taxon>
        <taxon>Pseudomonadati</taxon>
        <taxon>Pseudomonadota</taxon>
        <taxon>Gammaproteobacteria</taxon>
        <taxon>Cellvibrionales</taxon>
        <taxon>Microbulbiferaceae</taxon>
        <taxon>Microbulbifer</taxon>
    </lineage>
</organism>
<protein>
    <recommendedName>
        <fullName evidence="3">Nucleoside-diphosphate sugar epimerase</fullName>
    </recommendedName>
</protein>
<sequence length="316" mass="34843">MSAGARGGVIPISRVGVSQVRLTVWRFLDGNRAHEKQTAALVSGLRACGREVDCHDIPAAKLGTLLRRGLNPHLSSLPQPDFIVGAGHRSHWSVLFARRYFGGRSVVVMRPSLPLHWFDFAIIPEHDRPPPLQNVILSQGALTEPLPRGRRRPGKGLILLGGPSKHFSWDASDVRQHLQRLLAEPLDWTLSDSRRTPEGTLSGLPAAAGEICHWRDCPPGWLAEQLAQAEQVWVTGDSVSMIFEALQSEARVGVIPLPSRRPANKVRAAVQRLVDQEQLTDRVEDVSIPVAGPREPLAQEVLCARALLRRCDRLTD</sequence>
<gene>
    <name evidence="1" type="ORF">AWR36_007280</name>
</gene>